<dbReference type="Proteomes" id="UP000018087">
    <property type="component" value="Unassembled WGS sequence"/>
</dbReference>
<gene>
    <name evidence="12" type="ORF">HMPREF1624_03124</name>
</gene>
<evidence type="ECO:0000256" key="9">
    <source>
        <dbReference type="ARBA" id="ARBA00023136"/>
    </source>
</evidence>
<keyword evidence="9" id="KW-0472">Membrane</keyword>
<keyword evidence="7 11" id="KW-0256">Endoplasmic reticulum</keyword>
<evidence type="ECO:0000256" key="5">
    <source>
        <dbReference type="ARBA" id="ARBA00022502"/>
    </source>
</evidence>
<proteinExistence type="inferred from homology"/>
<evidence type="ECO:0000256" key="4">
    <source>
        <dbReference type="ARBA" id="ARBA00020410"/>
    </source>
</evidence>
<dbReference type="Pfam" id="PF08320">
    <property type="entry name" value="PIG-X"/>
    <property type="match status" value="1"/>
</dbReference>
<organism evidence="12 13">
    <name type="scientific">Sporothrix schenckii (strain ATCC 58251 / de Perez 2211183)</name>
    <name type="common">Rose-picker's disease fungus</name>
    <dbReference type="NCBI Taxonomy" id="1391915"/>
    <lineage>
        <taxon>Eukaryota</taxon>
        <taxon>Fungi</taxon>
        <taxon>Dikarya</taxon>
        <taxon>Ascomycota</taxon>
        <taxon>Pezizomycotina</taxon>
        <taxon>Sordariomycetes</taxon>
        <taxon>Sordariomycetidae</taxon>
        <taxon>Ophiostomatales</taxon>
        <taxon>Ophiostomataceae</taxon>
        <taxon>Sporothrix</taxon>
    </lineage>
</organism>
<keyword evidence="6" id="KW-0812">Transmembrane</keyword>
<keyword evidence="13" id="KW-1185">Reference proteome</keyword>
<dbReference type="GO" id="GO:1990529">
    <property type="term" value="C:glycosylphosphatidylinositol-mannosyltransferase I complex"/>
    <property type="evidence" value="ECO:0007669"/>
    <property type="project" value="TreeGrafter"/>
</dbReference>
<evidence type="ECO:0000256" key="8">
    <source>
        <dbReference type="ARBA" id="ARBA00022989"/>
    </source>
</evidence>
<evidence type="ECO:0000313" key="12">
    <source>
        <dbReference type="EMBL" id="ERS99760.1"/>
    </source>
</evidence>
<dbReference type="eggNOG" id="ENOG502QS8N">
    <property type="taxonomic scope" value="Eukaryota"/>
</dbReference>
<reference evidence="13" key="1">
    <citation type="journal article" date="2014" name="Genome Announc.">
        <title>Genome sequence of the pathogenic fungus Sporothrix schenckii (ATCC 58251).</title>
        <authorList>
            <person name="Cuomo C.A."/>
            <person name="Rodriguez-Del Valle N."/>
            <person name="Perez-Sanchez L."/>
            <person name="Abouelleil A."/>
            <person name="Goldberg J."/>
            <person name="Young S."/>
            <person name="Zeng Q."/>
            <person name="Birren B.W."/>
        </authorList>
    </citation>
    <scope>NUCLEOTIDE SEQUENCE [LARGE SCALE GENOMIC DNA]</scope>
    <source>
        <strain evidence="13">ATCC 58251 / de Perez 2211183</strain>
    </source>
</reference>
<dbReference type="AlphaFoldDB" id="U7PZ39"/>
<keyword evidence="8" id="KW-1133">Transmembrane helix</keyword>
<evidence type="ECO:0000256" key="2">
    <source>
        <dbReference type="ARBA" id="ARBA00004687"/>
    </source>
</evidence>
<dbReference type="HOGENOM" id="CLU_030047_0_0_1"/>
<evidence type="ECO:0000256" key="3">
    <source>
        <dbReference type="ARBA" id="ARBA00010345"/>
    </source>
</evidence>
<dbReference type="EMBL" id="KI440844">
    <property type="protein sequence ID" value="ERS99760.1"/>
    <property type="molecule type" value="Genomic_DNA"/>
</dbReference>
<evidence type="ECO:0000256" key="6">
    <source>
        <dbReference type="ARBA" id="ARBA00022692"/>
    </source>
</evidence>
<comment type="pathway">
    <text evidence="2 11">Glycolipid biosynthesis; glycosylphosphatidylinositol-anchor biosynthesis.</text>
</comment>
<dbReference type="PANTHER" id="PTHR28533">
    <property type="entry name" value="PROTEIN PBN1"/>
    <property type="match status" value="1"/>
</dbReference>
<dbReference type="InterPro" id="IPR042322">
    <property type="entry name" value="Pbn1"/>
</dbReference>
<comment type="similarity">
    <text evidence="3 11">Belongs to the PIGX family.</text>
</comment>
<evidence type="ECO:0000256" key="11">
    <source>
        <dbReference type="RuleBase" id="RU366056"/>
    </source>
</evidence>
<accession>U7PZ39</accession>
<comment type="function">
    <text evidence="11">Required for proper folding and/or the stability of a subset of proteins in the endoplasmic reticulum. Component of glycosylphosphatidylinositol-mannosyltransferase 1 which transfers the first of the 4 mannoses in the GPI-anchor precursors during GPI-anchor biosynthesis. Probably acts by stabilizing the mannosyltransferase GPI14.</text>
</comment>
<dbReference type="UniPathway" id="UPA00196"/>
<dbReference type="PANTHER" id="PTHR28533:SF1">
    <property type="entry name" value="PROTEIN PBN1"/>
    <property type="match status" value="1"/>
</dbReference>
<dbReference type="GO" id="GO:0000030">
    <property type="term" value="F:mannosyltransferase activity"/>
    <property type="evidence" value="ECO:0007669"/>
    <property type="project" value="TreeGrafter"/>
</dbReference>
<evidence type="ECO:0000256" key="7">
    <source>
        <dbReference type="ARBA" id="ARBA00022824"/>
    </source>
</evidence>
<keyword evidence="10" id="KW-0325">Glycoprotein</keyword>
<dbReference type="GO" id="GO:0006506">
    <property type="term" value="P:GPI anchor biosynthetic process"/>
    <property type="evidence" value="ECO:0007669"/>
    <property type="project" value="UniProtKB-UniPathway"/>
</dbReference>
<dbReference type="InterPro" id="IPR013233">
    <property type="entry name" value="PIG-X/PBN1"/>
</dbReference>
<dbReference type="STRING" id="1391915.U7PZ39"/>
<evidence type="ECO:0000256" key="10">
    <source>
        <dbReference type="ARBA" id="ARBA00023180"/>
    </source>
</evidence>
<dbReference type="OrthoDB" id="5546453at2759"/>
<comment type="subcellular location">
    <subcellularLocation>
        <location evidence="11">Endoplasmic reticulum membrane</location>
        <topology evidence="11">Single-pass membrane protein</topology>
    </subcellularLocation>
    <subcellularLocation>
        <location evidence="1">Endoplasmic reticulum membrane</location>
        <topology evidence="1">Single-pass type III membrane protein</topology>
    </subcellularLocation>
</comment>
<dbReference type="SMART" id="SM00780">
    <property type="entry name" value="PIG-X"/>
    <property type="match status" value="1"/>
</dbReference>
<dbReference type="GO" id="GO:0005789">
    <property type="term" value="C:endoplasmic reticulum membrane"/>
    <property type="evidence" value="ECO:0007669"/>
    <property type="project" value="UniProtKB-SubCell"/>
</dbReference>
<evidence type="ECO:0000313" key="13">
    <source>
        <dbReference type="Proteomes" id="UP000018087"/>
    </source>
</evidence>
<protein>
    <recommendedName>
        <fullName evidence="4 11">Protein PBN1</fullName>
    </recommendedName>
</protein>
<name>U7PZ39_SPOS1</name>
<sequence length="524" mass="57153">MRQRTTFFHRPESPVDPALLRVVDATLTGPTIEAAREDRVTLGLDELPAALARLLADNVHALHVRWAARTAGVELVSPLLSTLSPGLHVFYTPTPGASEEKQDAVCSLLKNAFGQRIDCQSIGQSFNYLGDDRQTYQFYSDVADCTAFAAYVKADWCPSTADDGGLCSLQAEQLDGASALDLSYDTSSRTLKVTTQWPLAMWPLYVAAQPGTTRTEIGIMGADMPSTLGPHELGMAGQVAVLGQDDRPKSVMFAFPSRHRTAAGGASYSATFTQPTGLHPTLQLRVAPGPPPHHHNPDDGEFGSCKLHTYLTLPRSIFADRYQLGDALFLASKNLTALHHMTQPVDLEAPDYAVPVWGSAALIELAPPVGLTEEQQRSSEWTAEIPLHLRYLLPADGGYRSVEVPYPVVFWACEADKDVQFTTNPFDRVHVGYDRLFDETTEFWHLKPDPSLGASTSASSTDALTIPIRVPVLDSSKAQWVNVGTSAAILLGFSWVLWKLLSAYLRTGYGRTANAEEAETKKTQ</sequence>
<keyword evidence="5 11" id="KW-0337">GPI-anchor biosynthesis</keyword>
<evidence type="ECO:0000256" key="1">
    <source>
        <dbReference type="ARBA" id="ARBA00004643"/>
    </source>
</evidence>